<dbReference type="FunFam" id="3.40.50.80:FF:000001">
    <property type="entry name" value="NADPH--cytochrome P450 reductase 1"/>
    <property type="match status" value="1"/>
</dbReference>
<dbReference type="Proteomes" id="UP000578091">
    <property type="component" value="Unassembled WGS sequence"/>
</dbReference>
<dbReference type="InterPro" id="IPR003097">
    <property type="entry name" value="CysJ-like_FAD-binding"/>
</dbReference>
<dbReference type="InterPro" id="IPR001094">
    <property type="entry name" value="Flavdoxin-like"/>
</dbReference>
<evidence type="ECO:0000256" key="5">
    <source>
        <dbReference type="ARBA" id="ARBA00022827"/>
    </source>
</evidence>
<dbReference type="PRINTS" id="PR00369">
    <property type="entry name" value="FLAVODOXIN"/>
</dbReference>
<dbReference type="GO" id="GO:0004783">
    <property type="term" value="F:sulfite reductase (NADPH) activity"/>
    <property type="evidence" value="ECO:0007669"/>
    <property type="project" value="UniProtKB-EC"/>
</dbReference>
<feature type="binding site" evidence="12">
    <location>
        <begin position="419"/>
        <end position="422"/>
    </location>
    <ligand>
        <name>FAD</name>
        <dbReference type="ChEBI" id="CHEBI:57692"/>
    </ligand>
</feature>
<dbReference type="PIRSF" id="PIRSF000207">
    <property type="entry name" value="SiR-FP_CysJ"/>
    <property type="match status" value="1"/>
</dbReference>
<dbReference type="GO" id="GO:0050660">
    <property type="term" value="F:flavin adenine dinucleotide binding"/>
    <property type="evidence" value="ECO:0007669"/>
    <property type="project" value="InterPro"/>
</dbReference>
<dbReference type="InterPro" id="IPR029039">
    <property type="entry name" value="Flavoprotein-like_sf"/>
</dbReference>
<evidence type="ECO:0000256" key="7">
    <source>
        <dbReference type="ARBA" id="ARBA00022982"/>
    </source>
</evidence>
<dbReference type="InterPro" id="IPR001433">
    <property type="entry name" value="OxRdtase_FAD/NAD-bd"/>
</dbReference>
<evidence type="ECO:0000259" key="14">
    <source>
        <dbReference type="PROSITE" id="PS51384"/>
    </source>
</evidence>
<dbReference type="EMBL" id="JACCKA010000078">
    <property type="protein sequence ID" value="NZA27495.1"/>
    <property type="molecule type" value="Genomic_DNA"/>
</dbReference>
<organism evidence="15 16">
    <name type="scientific">Luteimonas salinisoli</name>
    <dbReference type="NCBI Taxonomy" id="2752307"/>
    <lineage>
        <taxon>Bacteria</taxon>
        <taxon>Pseudomonadati</taxon>
        <taxon>Pseudomonadota</taxon>
        <taxon>Gammaproteobacteria</taxon>
        <taxon>Lysobacterales</taxon>
        <taxon>Lysobacteraceae</taxon>
        <taxon>Luteimonas</taxon>
    </lineage>
</organism>
<evidence type="ECO:0000259" key="13">
    <source>
        <dbReference type="PROSITE" id="PS50902"/>
    </source>
</evidence>
<evidence type="ECO:0000313" key="15">
    <source>
        <dbReference type="EMBL" id="NZA27495.1"/>
    </source>
</evidence>
<dbReference type="NCBIfam" id="TIGR01931">
    <property type="entry name" value="cysJ"/>
    <property type="match status" value="1"/>
</dbReference>
<comment type="cofactor">
    <cofactor evidence="11 12">
        <name>FAD</name>
        <dbReference type="ChEBI" id="CHEBI:57692"/>
    </cofactor>
    <text evidence="11 12">Binds 1 FAD per subunit.</text>
</comment>
<keyword evidence="3 11" id="KW-0285">Flavoprotein</keyword>
<dbReference type="UniPathway" id="UPA00140">
    <property type="reaction ID" value="UER00207"/>
</dbReference>
<keyword evidence="4 11" id="KW-0288">FMN</keyword>
<dbReference type="RefSeq" id="WP_180679266.1">
    <property type="nucleotide sequence ID" value="NZ_JACCKA010000078.1"/>
</dbReference>
<feature type="binding site" evidence="12">
    <location>
        <begin position="404"/>
        <end position="406"/>
    </location>
    <ligand>
        <name>FAD</name>
        <dbReference type="ChEBI" id="CHEBI:57692"/>
    </ligand>
</feature>
<evidence type="ECO:0000256" key="12">
    <source>
        <dbReference type="PIRSR" id="PIRSR000207-1"/>
    </source>
</evidence>
<dbReference type="SUPFAM" id="SSF52218">
    <property type="entry name" value="Flavoproteins"/>
    <property type="match status" value="1"/>
</dbReference>
<dbReference type="PROSITE" id="PS50902">
    <property type="entry name" value="FLAVODOXIN_LIKE"/>
    <property type="match status" value="1"/>
</dbReference>
<keyword evidence="16" id="KW-1185">Reference proteome</keyword>
<name>A0A853JF67_9GAMM</name>
<dbReference type="PRINTS" id="PR00371">
    <property type="entry name" value="FPNCR"/>
</dbReference>
<feature type="domain" description="Flavodoxin-like" evidence="13">
    <location>
        <begin position="65"/>
        <end position="203"/>
    </location>
</feature>
<dbReference type="SUPFAM" id="SSF52343">
    <property type="entry name" value="Ferredoxin reductase-like, C-terminal NADP-linked domain"/>
    <property type="match status" value="1"/>
</dbReference>
<dbReference type="InterPro" id="IPR010199">
    <property type="entry name" value="CysJ"/>
</dbReference>
<sequence length="609" mass="65240">MSPPQALAAPPLSAESSDALRRLTEGLDGAGLWWLSGYAAGLATRAAAGAAGPAAAGQAVSANRVTVLYGSQTGNARRVAERLAADLEGAGLTVRLLGADSYPARELKQERHLYLVISTQGDGDPPDDARDLYGFLTGRRAPALPQLHYAVLGLGDSSYPRFCVVGQVLDARLAELGATRLFDRGDADLDIDGVATPWRRQALAAARESLKPSATVTPLRPLAAPAAGHDRDRPFAAELLVDQRITGSGSDRDIRHLELALEASGLHYEPGDALGVWPRNAAELVDGVLEALQLDGETAVAHGGEELPLRDWLSARRELTRLARPLLAAHAARAGDADLAALLAPERADALARWLDGRQLIDLLHEVPADWDAEALVAALRPLTPRLYSIASSRKTVGDEAHLTVAHAAWARGDARRFGVASHYLAGAGEGSTVPVYVEPNERFRLPADPARDVIMIGAGTGVAPFRGFLQERVAVGAAGRHWLFFGNPRFRSDFLYQLEWQRALKNGQLQRIDLAFSRDRPAAAPGVADAAAAPRTYVQQRIRERGRELYDWLEGGAHLYVCGALAMGRDVHAALAEVVASHGGRDAEAADAYLETLQKEGRYGRDVY</sequence>
<comment type="catalytic activity">
    <reaction evidence="10 11">
        <text>hydrogen sulfide + 3 NADP(+) + 3 H2O = sulfite + 3 NADPH + 4 H(+)</text>
        <dbReference type="Rhea" id="RHEA:13801"/>
        <dbReference type="ChEBI" id="CHEBI:15377"/>
        <dbReference type="ChEBI" id="CHEBI:15378"/>
        <dbReference type="ChEBI" id="CHEBI:17359"/>
        <dbReference type="ChEBI" id="CHEBI:29919"/>
        <dbReference type="ChEBI" id="CHEBI:57783"/>
        <dbReference type="ChEBI" id="CHEBI:58349"/>
        <dbReference type="EC" id="1.8.1.2"/>
    </reaction>
</comment>
<keyword evidence="5 11" id="KW-0274">FAD</keyword>
<dbReference type="GO" id="GO:0010181">
    <property type="term" value="F:FMN binding"/>
    <property type="evidence" value="ECO:0007669"/>
    <property type="project" value="InterPro"/>
</dbReference>
<evidence type="ECO:0000256" key="11">
    <source>
        <dbReference type="PIRNR" id="PIRNR000207"/>
    </source>
</evidence>
<feature type="binding site" evidence="12">
    <location>
        <position position="609"/>
    </location>
    <ligand>
        <name>FAD</name>
        <dbReference type="ChEBI" id="CHEBI:57692"/>
    </ligand>
</feature>
<feature type="binding site" evidence="12">
    <location>
        <begin position="386"/>
        <end position="389"/>
    </location>
    <ligand>
        <name>FAD</name>
        <dbReference type="ChEBI" id="CHEBI:57692"/>
    </ligand>
</feature>
<dbReference type="Gene3D" id="3.40.50.80">
    <property type="entry name" value="Nucleotide-binding domain of ferredoxin-NADP reductase (FNR) module"/>
    <property type="match status" value="1"/>
</dbReference>
<dbReference type="InterPro" id="IPR017938">
    <property type="entry name" value="Riboflavin_synthase-like_b-brl"/>
</dbReference>
<comment type="cofactor">
    <cofactor evidence="11 12">
        <name>FMN</name>
        <dbReference type="ChEBI" id="CHEBI:58210"/>
    </cofactor>
    <text evidence="11 12">Binds 1 FMN per subunit.</text>
</comment>
<dbReference type="AlphaFoldDB" id="A0A853JF67"/>
<comment type="subunit">
    <text evidence="11">Alpha(8)-beta(8). The alpha component is a flavoprotein, the beta component is a hemoprotein.</text>
</comment>
<dbReference type="CDD" id="cd06199">
    <property type="entry name" value="SiR"/>
    <property type="match status" value="1"/>
</dbReference>
<evidence type="ECO:0000256" key="1">
    <source>
        <dbReference type="ARBA" id="ARBA00022448"/>
    </source>
</evidence>
<evidence type="ECO:0000256" key="9">
    <source>
        <dbReference type="ARBA" id="ARBA00023192"/>
    </source>
</evidence>
<evidence type="ECO:0000256" key="6">
    <source>
        <dbReference type="ARBA" id="ARBA00022857"/>
    </source>
</evidence>
<dbReference type="Gene3D" id="3.40.50.360">
    <property type="match status" value="1"/>
</dbReference>
<dbReference type="InterPro" id="IPR008254">
    <property type="entry name" value="Flavodoxin/NO_synth"/>
</dbReference>
<evidence type="ECO:0000256" key="10">
    <source>
        <dbReference type="ARBA" id="ARBA00052219"/>
    </source>
</evidence>
<evidence type="ECO:0000256" key="8">
    <source>
        <dbReference type="ARBA" id="ARBA00023002"/>
    </source>
</evidence>
<evidence type="ECO:0000256" key="2">
    <source>
        <dbReference type="ARBA" id="ARBA00022605"/>
    </source>
</evidence>
<evidence type="ECO:0000256" key="3">
    <source>
        <dbReference type="ARBA" id="ARBA00022630"/>
    </source>
</evidence>
<dbReference type="Pfam" id="PF00258">
    <property type="entry name" value="Flavodoxin_1"/>
    <property type="match status" value="1"/>
</dbReference>
<dbReference type="GO" id="GO:0019344">
    <property type="term" value="P:cysteine biosynthetic process"/>
    <property type="evidence" value="ECO:0007669"/>
    <property type="project" value="UniProtKB-KW"/>
</dbReference>
<comment type="pathway">
    <text evidence="11">Sulfur metabolism; hydrogen sulfide biosynthesis; hydrogen sulfide from sulfite (NADPH route): step 1/1.</text>
</comment>
<protein>
    <recommendedName>
        <fullName evidence="11">Sulfite reductase [NADPH] flavoprotein alpha-component</fullName>
        <shortName evidence="11">SiR-FP</shortName>
        <ecNumber evidence="11">1.8.1.2</ecNumber>
    </recommendedName>
</protein>
<evidence type="ECO:0000256" key="4">
    <source>
        <dbReference type="ARBA" id="ARBA00022643"/>
    </source>
</evidence>
<dbReference type="PANTHER" id="PTHR19384:SF128">
    <property type="entry name" value="NADPH OXIDOREDUCTASE A"/>
    <property type="match status" value="1"/>
</dbReference>
<dbReference type="InterPro" id="IPR023173">
    <property type="entry name" value="NADPH_Cyt_P450_Rdtase_alpha"/>
</dbReference>
<reference evidence="15 16" key="1">
    <citation type="submission" date="2020-07" db="EMBL/GenBank/DDBJ databases">
        <title>Luteimonas sp. SJ-92.</title>
        <authorList>
            <person name="Huang X.-X."/>
            <person name="Xu L."/>
            <person name="Sun J.-Q."/>
        </authorList>
    </citation>
    <scope>NUCLEOTIDE SEQUENCE [LARGE SCALE GENOMIC DNA]</scope>
    <source>
        <strain evidence="15 16">SJ-92</strain>
    </source>
</reference>
<dbReference type="PROSITE" id="PS51384">
    <property type="entry name" value="FAD_FR"/>
    <property type="match status" value="1"/>
</dbReference>
<evidence type="ECO:0000313" key="16">
    <source>
        <dbReference type="Proteomes" id="UP000578091"/>
    </source>
</evidence>
<dbReference type="Gene3D" id="1.20.990.10">
    <property type="entry name" value="NADPH-cytochrome p450 Reductase, Chain A, domain 3"/>
    <property type="match status" value="1"/>
</dbReference>
<feature type="domain" description="FAD-binding FR-type" evidence="14">
    <location>
        <begin position="232"/>
        <end position="447"/>
    </location>
</feature>
<feature type="binding site" evidence="12">
    <location>
        <begin position="118"/>
        <end position="121"/>
    </location>
    <ligand>
        <name>FMN</name>
        <dbReference type="ChEBI" id="CHEBI:58210"/>
    </ligand>
</feature>
<feature type="binding site" evidence="12">
    <location>
        <begin position="71"/>
        <end position="76"/>
    </location>
    <ligand>
        <name>FMN</name>
        <dbReference type="ChEBI" id="CHEBI:58210"/>
    </ligand>
</feature>
<feature type="binding site" evidence="12">
    <location>
        <begin position="518"/>
        <end position="519"/>
    </location>
    <ligand>
        <name>NADP(+)</name>
        <dbReference type="ChEBI" id="CHEBI:58349"/>
    </ligand>
</feature>
<keyword evidence="7 11" id="KW-0249">Electron transport</keyword>
<dbReference type="GO" id="GO:0070814">
    <property type="term" value="P:hydrogen sulfide biosynthetic process"/>
    <property type="evidence" value="ECO:0007669"/>
    <property type="project" value="UniProtKB-UniPathway"/>
</dbReference>
<dbReference type="GO" id="GO:0005829">
    <property type="term" value="C:cytosol"/>
    <property type="evidence" value="ECO:0007669"/>
    <property type="project" value="TreeGrafter"/>
</dbReference>
<keyword evidence="2 11" id="KW-0028">Amino-acid biosynthesis</keyword>
<feature type="binding site" evidence="12">
    <location>
        <position position="320"/>
    </location>
    <ligand>
        <name>FAD</name>
        <dbReference type="ChEBI" id="CHEBI:57692"/>
    </ligand>
</feature>
<accession>A0A853JF67</accession>
<dbReference type="InterPro" id="IPR001709">
    <property type="entry name" value="Flavoprot_Pyr_Nucl_cyt_Rdtase"/>
</dbReference>
<proteinExistence type="predicted"/>
<gene>
    <name evidence="15" type="ORF">H0E84_13980</name>
</gene>
<dbReference type="EC" id="1.8.1.2" evidence="11"/>
<dbReference type="InterPro" id="IPR017927">
    <property type="entry name" value="FAD-bd_FR_type"/>
</dbReference>
<feature type="binding site" evidence="12">
    <location>
        <begin position="154"/>
        <end position="163"/>
    </location>
    <ligand>
        <name>FMN</name>
        <dbReference type="ChEBI" id="CHEBI:58210"/>
    </ligand>
</feature>
<comment type="function">
    <text evidence="11">Component of the sulfite reductase complex that catalyzes the 6-electron reduction of sulfite to sulfide. This is one of several activities required for the biosynthesis of L-cysteine from sulfate. The flavoprotein component catalyzes the electron flow from NADPH -&gt; FAD -&gt; FMN to the hemoprotein component.</text>
</comment>
<feature type="binding site" evidence="12">
    <location>
        <position position="571"/>
    </location>
    <ligand>
        <name>NADP(+)</name>
        <dbReference type="ChEBI" id="CHEBI:58349"/>
    </ligand>
</feature>
<dbReference type="Gene3D" id="2.40.30.10">
    <property type="entry name" value="Translation factors"/>
    <property type="match status" value="1"/>
</dbReference>
<dbReference type="PANTHER" id="PTHR19384">
    <property type="entry name" value="NITRIC OXIDE SYNTHASE-RELATED"/>
    <property type="match status" value="1"/>
</dbReference>
<dbReference type="SUPFAM" id="SSF63380">
    <property type="entry name" value="Riboflavin synthase domain-like"/>
    <property type="match status" value="1"/>
</dbReference>
<keyword evidence="8 11" id="KW-0560">Oxidoreductase</keyword>
<keyword evidence="6 11" id="KW-0521">NADP</keyword>
<keyword evidence="9 11" id="KW-0198">Cysteine biosynthesis</keyword>
<keyword evidence="1 11" id="KW-0813">Transport</keyword>
<dbReference type="Pfam" id="PF00667">
    <property type="entry name" value="FAD_binding_1"/>
    <property type="match status" value="2"/>
</dbReference>
<comment type="caution">
    <text evidence="15">The sequence shown here is derived from an EMBL/GenBank/DDBJ whole genome shotgun (WGS) entry which is preliminary data.</text>
</comment>
<dbReference type="Pfam" id="PF00175">
    <property type="entry name" value="NAD_binding_1"/>
    <property type="match status" value="1"/>
</dbReference>
<dbReference type="InterPro" id="IPR039261">
    <property type="entry name" value="FNR_nucleotide-bd"/>
</dbReference>